<evidence type="ECO:0000256" key="3">
    <source>
        <dbReference type="ARBA" id="ARBA00022801"/>
    </source>
</evidence>
<dbReference type="InterPro" id="IPR015500">
    <property type="entry name" value="Peptidase_S8_subtilisin-rel"/>
</dbReference>
<dbReference type="Pfam" id="PF00082">
    <property type="entry name" value="Peptidase_S8"/>
    <property type="match status" value="1"/>
</dbReference>
<dbReference type="CDD" id="cd07487">
    <property type="entry name" value="Peptidases_S8_1"/>
    <property type="match status" value="1"/>
</dbReference>
<organism evidence="9 10">
    <name type="scientific">Desmospora profundinema</name>
    <dbReference type="NCBI Taxonomy" id="1571184"/>
    <lineage>
        <taxon>Bacteria</taxon>
        <taxon>Bacillati</taxon>
        <taxon>Bacillota</taxon>
        <taxon>Bacilli</taxon>
        <taxon>Bacillales</taxon>
        <taxon>Thermoactinomycetaceae</taxon>
        <taxon>Desmospora</taxon>
    </lineage>
</organism>
<sequence length="432" mass="47279">MSQAEFQWIRDHGKRMDSDLREFLIQRLHTLRWIPCFLQRAVLVFIERFTRVPVLVELEPDLVFSSQVMESILSKDEKRVDYFSSIHTCRLDVSYYELRSLVKRSEIKRIMLDRRVTTCLNTATPVTGAPLAWKGKNRGSKATIAVIDTGIHPHPDLTTPENRIVAFKDFVKGKTDPYDDNGHGTHCTGDAAGNGASSEGKYVGPAPEAPLVGVKVLDKWGSGRLSQVIAGIEWCVANKEKYNIRVLSLSLGSRTSSSYKNDPMAQAAAEAWKKGLVVVAAAGNDGPESGTISTPGIHPSIITVGATDDKGTLDRSDDEVASFSSRGPAPDQVTKPDLVAPGTGVTSLRVKRSFIDKQSPATRVDQHYSTLSGTSMATPIVAGIAALLLTENPDWTPDQVKEQLVRSAESLDLPPDEQGAGQVQVLREWFKE</sequence>
<dbReference type="PANTHER" id="PTHR43806:SF65">
    <property type="entry name" value="SERINE PROTEASE APRX"/>
    <property type="match status" value="1"/>
</dbReference>
<dbReference type="Gene3D" id="3.40.50.200">
    <property type="entry name" value="Peptidase S8/S53 domain"/>
    <property type="match status" value="1"/>
</dbReference>
<feature type="active site" description="Charge relay system" evidence="5">
    <location>
        <position position="183"/>
    </location>
</feature>
<dbReference type="GO" id="GO:0006508">
    <property type="term" value="P:proteolysis"/>
    <property type="evidence" value="ECO:0007669"/>
    <property type="project" value="UniProtKB-KW"/>
</dbReference>
<evidence type="ECO:0000256" key="4">
    <source>
        <dbReference type="ARBA" id="ARBA00022825"/>
    </source>
</evidence>
<keyword evidence="4 5" id="KW-0720">Serine protease</keyword>
<proteinExistence type="inferred from homology"/>
<dbReference type="RefSeq" id="WP_309863615.1">
    <property type="nucleotide sequence ID" value="NZ_JAVDQG010000002.1"/>
</dbReference>
<evidence type="ECO:0000313" key="10">
    <source>
        <dbReference type="Proteomes" id="UP001185012"/>
    </source>
</evidence>
<name>A0ABU1IKG5_9BACL</name>
<dbReference type="PRINTS" id="PR00723">
    <property type="entry name" value="SUBTILISIN"/>
</dbReference>
<feature type="active site" description="Charge relay system" evidence="5">
    <location>
        <position position="375"/>
    </location>
</feature>
<evidence type="ECO:0000256" key="7">
    <source>
        <dbReference type="SAM" id="MobiDB-lite"/>
    </source>
</evidence>
<evidence type="ECO:0000256" key="2">
    <source>
        <dbReference type="ARBA" id="ARBA00022670"/>
    </source>
</evidence>
<reference evidence="9 10" key="1">
    <citation type="submission" date="2023-07" db="EMBL/GenBank/DDBJ databases">
        <title>Genomic Encyclopedia of Type Strains, Phase IV (KMG-IV): sequencing the most valuable type-strain genomes for metagenomic binning, comparative biology and taxonomic classification.</title>
        <authorList>
            <person name="Goeker M."/>
        </authorList>
    </citation>
    <scope>NUCLEOTIDE SEQUENCE [LARGE SCALE GENOMIC DNA]</scope>
    <source>
        <strain evidence="9 10">DSM 45903</strain>
    </source>
</reference>
<comment type="similarity">
    <text evidence="1 5 6">Belongs to the peptidase S8 family.</text>
</comment>
<keyword evidence="3 5" id="KW-0378">Hydrolase</keyword>
<dbReference type="EMBL" id="JAVDQG010000002">
    <property type="protein sequence ID" value="MDR6225248.1"/>
    <property type="molecule type" value="Genomic_DNA"/>
</dbReference>
<evidence type="ECO:0000256" key="1">
    <source>
        <dbReference type="ARBA" id="ARBA00011073"/>
    </source>
</evidence>
<dbReference type="PANTHER" id="PTHR43806">
    <property type="entry name" value="PEPTIDASE S8"/>
    <property type="match status" value="1"/>
</dbReference>
<evidence type="ECO:0000256" key="6">
    <source>
        <dbReference type="RuleBase" id="RU003355"/>
    </source>
</evidence>
<comment type="caution">
    <text evidence="9">The sequence shown here is derived from an EMBL/GenBank/DDBJ whole genome shotgun (WGS) entry which is preliminary data.</text>
</comment>
<dbReference type="InterPro" id="IPR022398">
    <property type="entry name" value="Peptidase_S8_His-AS"/>
</dbReference>
<dbReference type="PROSITE" id="PS51892">
    <property type="entry name" value="SUBTILASE"/>
    <property type="match status" value="1"/>
</dbReference>
<dbReference type="InterPro" id="IPR050131">
    <property type="entry name" value="Peptidase_S8_subtilisin-like"/>
</dbReference>
<dbReference type="GO" id="GO:0008233">
    <property type="term" value="F:peptidase activity"/>
    <property type="evidence" value="ECO:0007669"/>
    <property type="project" value="UniProtKB-KW"/>
</dbReference>
<keyword evidence="2 5" id="KW-0645">Protease</keyword>
<dbReference type="SUPFAM" id="SSF52743">
    <property type="entry name" value="Subtilisin-like"/>
    <property type="match status" value="1"/>
</dbReference>
<dbReference type="Proteomes" id="UP001185012">
    <property type="component" value="Unassembled WGS sequence"/>
</dbReference>
<dbReference type="InterPro" id="IPR036852">
    <property type="entry name" value="Peptidase_S8/S53_dom_sf"/>
</dbReference>
<keyword evidence="10" id="KW-1185">Reference proteome</keyword>
<dbReference type="EC" id="3.4.21.-" evidence="9"/>
<gene>
    <name evidence="9" type="ORF">JOE21_001239</name>
</gene>
<feature type="active site" description="Charge relay system" evidence="5">
    <location>
        <position position="148"/>
    </location>
</feature>
<accession>A0ABU1IKG5</accession>
<dbReference type="PROSITE" id="PS00138">
    <property type="entry name" value="SUBTILASE_SER"/>
    <property type="match status" value="1"/>
</dbReference>
<dbReference type="InterPro" id="IPR023828">
    <property type="entry name" value="Peptidase_S8_Ser-AS"/>
</dbReference>
<dbReference type="PROSITE" id="PS00136">
    <property type="entry name" value="SUBTILASE_ASP"/>
    <property type="match status" value="1"/>
</dbReference>
<evidence type="ECO:0000313" key="9">
    <source>
        <dbReference type="EMBL" id="MDR6225248.1"/>
    </source>
</evidence>
<evidence type="ECO:0000259" key="8">
    <source>
        <dbReference type="Pfam" id="PF00082"/>
    </source>
</evidence>
<dbReference type="InterPro" id="IPR000209">
    <property type="entry name" value="Peptidase_S8/S53_dom"/>
</dbReference>
<feature type="region of interest" description="Disordered" evidence="7">
    <location>
        <begin position="306"/>
        <end position="336"/>
    </location>
</feature>
<dbReference type="InterPro" id="IPR023827">
    <property type="entry name" value="Peptidase_S8_Asp-AS"/>
</dbReference>
<evidence type="ECO:0000256" key="5">
    <source>
        <dbReference type="PROSITE-ProRule" id="PRU01240"/>
    </source>
</evidence>
<protein>
    <submittedName>
        <fullName evidence="9">Serine protease AprX</fullName>
        <ecNumber evidence="9">3.4.21.-</ecNumber>
    </submittedName>
</protein>
<feature type="domain" description="Peptidase S8/S53" evidence="8">
    <location>
        <begin position="139"/>
        <end position="421"/>
    </location>
</feature>
<dbReference type="PROSITE" id="PS00137">
    <property type="entry name" value="SUBTILASE_HIS"/>
    <property type="match status" value="1"/>
</dbReference>